<name>A0A0F8Z8K9_9ZZZZ</name>
<evidence type="ECO:0000313" key="2">
    <source>
        <dbReference type="EMBL" id="KKK90063.1"/>
    </source>
</evidence>
<feature type="domain" description="AB hydrolase-1" evidence="1">
    <location>
        <begin position="3"/>
        <end position="156"/>
    </location>
</feature>
<dbReference type="SUPFAM" id="SSF53474">
    <property type="entry name" value="alpha/beta-Hydrolases"/>
    <property type="match status" value="1"/>
</dbReference>
<dbReference type="AlphaFoldDB" id="A0A0F8Z8K9"/>
<gene>
    <name evidence="2" type="ORF">LCGC14_2726820</name>
</gene>
<proteinExistence type="predicted"/>
<dbReference type="Pfam" id="PF12697">
    <property type="entry name" value="Abhydrolase_6"/>
    <property type="match status" value="1"/>
</dbReference>
<comment type="caution">
    <text evidence="2">The sequence shown here is derived from an EMBL/GenBank/DDBJ whole genome shotgun (WGS) entry which is preliminary data.</text>
</comment>
<feature type="non-terminal residue" evidence="2">
    <location>
        <position position="213"/>
    </location>
</feature>
<dbReference type="EMBL" id="LAZR01049260">
    <property type="protein sequence ID" value="KKK90063.1"/>
    <property type="molecule type" value="Genomic_DNA"/>
</dbReference>
<reference evidence="2" key="1">
    <citation type="journal article" date="2015" name="Nature">
        <title>Complex archaea that bridge the gap between prokaryotes and eukaryotes.</title>
        <authorList>
            <person name="Spang A."/>
            <person name="Saw J.H."/>
            <person name="Jorgensen S.L."/>
            <person name="Zaremba-Niedzwiedzka K."/>
            <person name="Martijn J."/>
            <person name="Lind A.E."/>
            <person name="van Eijk R."/>
            <person name="Schleper C."/>
            <person name="Guy L."/>
            <person name="Ettema T.J."/>
        </authorList>
    </citation>
    <scope>NUCLEOTIDE SEQUENCE</scope>
</reference>
<protein>
    <recommendedName>
        <fullName evidence="1">AB hydrolase-1 domain-containing protein</fullName>
    </recommendedName>
</protein>
<dbReference type="InterPro" id="IPR029058">
    <property type="entry name" value="AB_hydrolase_fold"/>
</dbReference>
<dbReference type="Gene3D" id="3.40.50.1820">
    <property type="entry name" value="alpha/beta hydrolase"/>
    <property type="match status" value="1"/>
</dbReference>
<organism evidence="2">
    <name type="scientific">marine sediment metagenome</name>
    <dbReference type="NCBI Taxonomy" id="412755"/>
    <lineage>
        <taxon>unclassified sequences</taxon>
        <taxon>metagenomes</taxon>
        <taxon>ecological metagenomes</taxon>
    </lineage>
</organism>
<accession>A0A0F8Z8K9</accession>
<evidence type="ECO:0000259" key="1">
    <source>
        <dbReference type="Pfam" id="PF12697"/>
    </source>
</evidence>
<sequence>MKVVLVPGLTAHVSYLSSLRERLERDGHEVCWPGFSVTTLVRDELQQLLATVDATFGQVAVVGHSAGGLLAVMASQARGKPTVHKGIHLVIGMGTPLVGDVKLGIPHYEARSVIGWLMPLCGPEVKRFFLSHSALPIAPETQDWVADILSWHPDPFTEPDKWQIPCWSCGIPFSPGITFTSGYCRECHAAGTTDKRGRWLMSAELVKLYKQAP</sequence>
<dbReference type="InterPro" id="IPR000073">
    <property type="entry name" value="AB_hydrolase_1"/>
</dbReference>